<gene>
    <name evidence="1" type="ORF">OMM_05578</name>
</gene>
<proteinExistence type="predicted"/>
<dbReference type="AlphaFoldDB" id="A0A1V1NVI0"/>
<dbReference type="EMBL" id="ATBP01001880">
    <property type="protein sequence ID" value="ETR66590.1"/>
    <property type="molecule type" value="Genomic_DNA"/>
</dbReference>
<evidence type="ECO:0000313" key="1">
    <source>
        <dbReference type="EMBL" id="ETR66590.1"/>
    </source>
</evidence>
<name>A0A1V1NVI0_9BACT</name>
<dbReference type="Proteomes" id="UP000189670">
    <property type="component" value="Unassembled WGS sequence"/>
</dbReference>
<sequence>MRSAIKDRGRSIFMRWRIDPILGIDANRAGEFFGDSLGRKGINAENDFNISLVRVSHIRTVSLLLAETKKQLLGAHAKLNAYFSGNSKQLSEKNSISGFHIRMLPSFDPEASLCPSGLKDTELITSICLSNFCNSLPVFGSHMRIVLSPDPEARYLPFGLKETELTLYGKCPVI</sequence>
<protein>
    <submittedName>
        <fullName evidence="1">Uncharacterized protein</fullName>
    </submittedName>
</protein>
<evidence type="ECO:0000313" key="2">
    <source>
        <dbReference type="Proteomes" id="UP000189670"/>
    </source>
</evidence>
<organism evidence="1 2">
    <name type="scientific">Candidatus Magnetoglobus multicellularis str. Araruama</name>
    <dbReference type="NCBI Taxonomy" id="890399"/>
    <lineage>
        <taxon>Bacteria</taxon>
        <taxon>Pseudomonadati</taxon>
        <taxon>Thermodesulfobacteriota</taxon>
        <taxon>Desulfobacteria</taxon>
        <taxon>Desulfobacterales</taxon>
        <taxon>Desulfobacteraceae</taxon>
        <taxon>Candidatus Magnetoglobus</taxon>
    </lineage>
</organism>
<reference evidence="2" key="1">
    <citation type="submission" date="2012-11" db="EMBL/GenBank/DDBJ databases">
        <authorList>
            <person name="Lucero-Rivera Y.E."/>
            <person name="Tovar-Ramirez D."/>
        </authorList>
    </citation>
    <scope>NUCLEOTIDE SEQUENCE [LARGE SCALE GENOMIC DNA]</scope>
    <source>
        <strain evidence="2">Araruama</strain>
    </source>
</reference>
<accession>A0A1V1NVI0</accession>
<comment type="caution">
    <text evidence="1">The sequence shown here is derived from an EMBL/GenBank/DDBJ whole genome shotgun (WGS) entry which is preliminary data.</text>
</comment>